<organism evidence="2 3">
    <name type="scientific">Hyalella azteca</name>
    <name type="common">Amphipod</name>
    <dbReference type="NCBI Taxonomy" id="294128"/>
    <lineage>
        <taxon>Eukaryota</taxon>
        <taxon>Metazoa</taxon>
        <taxon>Ecdysozoa</taxon>
        <taxon>Arthropoda</taxon>
        <taxon>Crustacea</taxon>
        <taxon>Multicrustacea</taxon>
        <taxon>Malacostraca</taxon>
        <taxon>Eumalacostraca</taxon>
        <taxon>Peracarida</taxon>
        <taxon>Amphipoda</taxon>
        <taxon>Senticaudata</taxon>
        <taxon>Talitrida</taxon>
        <taxon>Talitroidea</taxon>
        <taxon>Hyalellidae</taxon>
        <taxon>Hyalella</taxon>
    </lineage>
</organism>
<name>A0A979FEX0_HYAAZ</name>
<evidence type="ECO:0000313" key="2">
    <source>
        <dbReference type="Proteomes" id="UP000694843"/>
    </source>
</evidence>
<dbReference type="Proteomes" id="UP000694843">
    <property type="component" value="Unplaced"/>
</dbReference>
<feature type="domain" description="Fibronectin type-III" evidence="1">
    <location>
        <begin position="154"/>
        <end position="253"/>
    </location>
</feature>
<proteinExistence type="predicted"/>
<sequence length="442" mass="48774">MSRKVFEKEKNMQRTLMDHKLAVSLLLLAFLYPITGVTGYSWDPGPYSNSADASLMSCSPEKQADVLSKCNNDLCEVTRVVTTLPNGEQLCSYCIFNILPEPEFEEDESFVALKFVKEDLPACTTCKTEKYLLDFAGKVVRGPEICTETIKTSAPSAVEFHASFEAAQGIAMSWETPHTACPISRYQISHSVLDLNDPLQTKTIQSINLDSHYSNYILDNVKHNSLYEVCMTAVAVGEESGPETCKSILIPKLGVEQLEAKIEADQGIKVSWHLPKTLSDLIHYDISYTQKDLGNSDQPKTVKIFRVESSYSTHVLSDVQPNSSYEICVFALLENSSGGKTCTSIETPNEILESRGHAEEYNMYAAMRRSTADVQPSNVLVMDVPSSEIKAIMDNFLTEKEKLILLSGAGYDQSKSNSNGVNPLPVQGLMTAAVFLLTGVLL</sequence>
<keyword evidence="2" id="KW-1185">Reference proteome</keyword>
<gene>
    <name evidence="3" type="primary">LOC108673782</name>
</gene>
<evidence type="ECO:0000313" key="3">
    <source>
        <dbReference type="RefSeq" id="XP_047735439.1"/>
    </source>
</evidence>
<dbReference type="Gene3D" id="2.60.40.10">
    <property type="entry name" value="Immunoglobulins"/>
    <property type="match status" value="2"/>
</dbReference>
<dbReference type="RefSeq" id="XP_047735439.1">
    <property type="nucleotide sequence ID" value="XM_047879483.1"/>
</dbReference>
<dbReference type="SMART" id="SM00060">
    <property type="entry name" value="FN3"/>
    <property type="match status" value="2"/>
</dbReference>
<dbReference type="InterPro" id="IPR036116">
    <property type="entry name" value="FN3_sf"/>
</dbReference>
<dbReference type="GeneID" id="108673782"/>
<reference evidence="3" key="1">
    <citation type="submission" date="2025-08" db="UniProtKB">
        <authorList>
            <consortium name="RefSeq"/>
        </authorList>
    </citation>
    <scope>IDENTIFICATION</scope>
    <source>
        <tissue evidence="3">Whole organism</tissue>
    </source>
</reference>
<dbReference type="InterPro" id="IPR013783">
    <property type="entry name" value="Ig-like_fold"/>
</dbReference>
<dbReference type="SUPFAM" id="SSF49265">
    <property type="entry name" value="Fibronectin type III"/>
    <property type="match status" value="1"/>
</dbReference>
<dbReference type="InterPro" id="IPR003961">
    <property type="entry name" value="FN3_dom"/>
</dbReference>
<protein>
    <submittedName>
        <fullName evidence="3">Uncharacterized protein LOC108673782 isoform X1</fullName>
    </submittedName>
</protein>
<dbReference type="Pfam" id="PF00041">
    <property type="entry name" value="fn3"/>
    <property type="match status" value="1"/>
</dbReference>
<dbReference type="AlphaFoldDB" id="A0A979FEX0"/>
<evidence type="ECO:0000259" key="1">
    <source>
        <dbReference type="PROSITE" id="PS50853"/>
    </source>
</evidence>
<dbReference type="CDD" id="cd00063">
    <property type="entry name" value="FN3"/>
    <property type="match status" value="1"/>
</dbReference>
<dbReference type="PROSITE" id="PS50853">
    <property type="entry name" value="FN3"/>
    <property type="match status" value="2"/>
</dbReference>
<feature type="domain" description="Fibronectin type-III" evidence="1">
    <location>
        <begin position="254"/>
        <end position="354"/>
    </location>
</feature>
<accession>A0A979FEX0</accession>